<dbReference type="PRINTS" id="PR00385">
    <property type="entry name" value="P450"/>
</dbReference>
<dbReference type="SUPFAM" id="SSF48264">
    <property type="entry name" value="Cytochrome P450"/>
    <property type="match status" value="1"/>
</dbReference>
<dbReference type="Gene3D" id="1.10.630.10">
    <property type="entry name" value="Cytochrome P450"/>
    <property type="match status" value="1"/>
</dbReference>
<keyword evidence="10 13" id="KW-0408">Iron</keyword>
<keyword evidence="8" id="KW-0492">Microsome</keyword>
<dbReference type="AlphaFoldDB" id="A0A9Q1CLB7"/>
<evidence type="ECO:0000256" key="6">
    <source>
        <dbReference type="ARBA" id="ARBA00022723"/>
    </source>
</evidence>
<dbReference type="GO" id="GO:0008395">
    <property type="term" value="F:steroid hydroxylase activity"/>
    <property type="evidence" value="ECO:0007669"/>
    <property type="project" value="TreeGrafter"/>
</dbReference>
<evidence type="ECO:0000313" key="14">
    <source>
        <dbReference type="EMBL" id="KAJ8046644.1"/>
    </source>
</evidence>
<dbReference type="InterPro" id="IPR050182">
    <property type="entry name" value="Cytochrome_P450_fam2"/>
</dbReference>
<evidence type="ECO:0000256" key="8">
    <source>
        <dbReference type="ARBA" id="ARBA00022848"/>
    </source>
</evidence>
<evidence type="ECO:0000256" key="5">
    <source>
        <dbReference type="ARBA" id="ARBA00022617"/>
    </source>
</evidence>
<keyword evidence="6 13" id="KW-0479">Metal-binding</keyword>
<dbReference type="GO" id="GO:0006805">
    <property type="term" value="P:xenobiotic metabolic process"/>
    <property type="evidence" value="ECO:0007669"/>
    <property type="project" value="TreeGrafter"/>
</dbReference>
<dbReference type="EMBL" id="JAIZAY010000002">
    <property type="protein sequence ID" value="KAJ8046644.1"/>
    <property type="molecule type" value="Genomic_DNA"/>
</dbReference>
<dbReference type="GO" id="GO:0020037">
    <property type="term" value="F:heme binding"/>
    <property type="evidence" value="ECO:0007669"/>
    <property type="project" value="InterPro"/>
</dbReference>
<dbReference type="FunFam" id="1.10.630.10:FF:000238">
    <property type="entry name" value="Cytochrome P450 2A6"/>
    <property type="match status" value="1"/>
</dbReference>
<dbReference type="PANTHER" id="PTHR24300:SF397">
    <property type="entry name" value="CYTOCHROME P450 2U1"/>
    <property type="match status" value="1"/>
</dbReference>
<keyword evidence="5 13" id="KW-0349">Heme</keyword>
<keyword evidence="7" id="KW-0256">Endoplasmic reticulum</keyword>
<keyword evidence="12" id="KW-0472">Membrane</keyword>
<sequence length="462" mass="53247">MGQSSSSQNGKGIPPGPWNPFVVLGIPRSPAEILTDMSRYYGPVFSFRMIGAPLTVVLNNYEVIREALIDNSDAFPTRVTSPLRHSWGIKGRLFYSLGEDQKIIRKFVLDGLKHFQEGILFQKVSEEARHLCNAFDKQNGEGIETTHLLTLASGNIMSILNFGKRYDYNDETIIKLMEHLDYLFLALKPGNPVQQFPWLYDTFLYRKLKESQEYVKHFIQEEIKSHRATLDPANPRDFIDMYLMRIEGNDPDDLFNDERAWFTIKDVFSASSNPSAAALQWMIALVCRHQEMQEKIYEEIQTVIGNERLPAFSDLQKMPFTHAFMMEVIRYRSVAPFGTREVFRDVVIDGYNIPKGSRVFLNYWAAERDPEKWDNPEEFIPERFLNADGTDVIKKKFNIPLGIGHRDCMGQTLANMEMFLFGTNLIQKFHLKFSPDEPEPPLVGICGTLVVCEKFKLCAIRR</sequence>
<feature type="binding site" description="axial binding residue" evidence="13">
    <location>
        <position position="408"/>
    </location>
    <ligand>
        <name>heme</name>
        <dbReference type="ChEBI" id="CHEBI:30413"/>
    </ligand>
    <ligandPart>
        <name>Fe</name>
        <dbReference type="ChEBI" id="CHEBI:18248"/>
    </ligandPart>
</feature>
<name>A0A9Q1CLB7_HOLLE</name>
<evidence type="ECO:0000256" key="11">
    <source>
        <dbReference type="ARBA" id="ARBA00023033"/>
    </source>
</evidence>
<comment type="cofactor">
    <cofactor evidence="1 13">
        <name>heme</name>
        <dbReference type="ChEBI" id="CHEBI:30413"/>
    </cofactor>
</comment>
<evidence type="ECO:0000256" key="1">
    <source>
        <dbReference type="ARBA" id="ARBA00001971"/>
    </source>
</evidence>
<dbReference type="GO" id="GO:0006082">
    <property type="term" value="P:organic acid metabolic process"/>
    <property type="evidence" value="ECO:0007669"/>
    <property type="project" value="TreeGrafter"/>
</dbReference>
<protein>
    <submittedName>
        <fullName evidence="14">Cytochrome P450 2U1</fullName>
    </submittedName>
</protein>
<dbReference type="OrthoDB" id="3934656at2759"/>
<evidence type="ECO:0000256" key="3">
    <source>
        <dbReference type="ARBA" id="ARBA00004406"/>
    </source>
</evidence>
<proteinExistence type="inferred from homology"/>
<keyword evidence="11" id="KW-0503">Monooxygenase</keyword>
<dbReference type="InterPro" id="IPR001128">
    <property type="entry name" value="Cyt_P450"/>
</dbReference>
<keyword evidence="15" id="KW-1185">Reference proteome</keyword>
<comment type="caution">
    <text evidence="14">The sequence shown here is derived from an EMBL/GenBank/DDBJ whole genome shotgun (WGS) entry which is preliminary data.</text>
</comment>
<comment type="subcellular location">
    <subcellularLocation>
        <location evidence="3">Endoplasmic reticulum membrane</location>
        <topology evidence="3">Peripheral membrane protein</topology>
    </subcellularLocation>
    <subcellularLocation>
        <location evidence="2">Microsome membrane</location>
        <topology evidence="2">Peripheral membrane protein</topology>
    </subcellularLocation>
</comment>
<dbReference type="InterPro" id="IPR036396">
    <property type="entry name" value="Cyt_P450_sf"/>
</dbReference>
<dbReference type="InterPro" id="IPR002401">
    <property type="entry name" value="Cyt_P450_E_grp-I"/>
</dbReference>
<evidence type="ECO:0000256" key="12">
    <source>
        <dbReference type="ARBA" id="ARBA00023136"/>
    </source>
</evidence>
<dbReference type="GO" id="GO:0005506">
    <property type="term" value="F:iron ion binding"/>
    <property type="evidence" value="ECO:0007669"/>
    <property type="project" value="InterPro"/>
</dbReference>
<gene>
    <name evidence="14" type="ORF">HOLleu_05393</name>
</gene>
<evidence type="ECO:0000256" key="4">
    <source>
        <dbReference type="ARBA" id="ARBA00010617"/>
    </source>
</evidence>
<reference evidence="14" key="1">
    <citation type="submission" date="2021-10" db="EMBL/GenBank/DDBJ databases">
        <title>Tropical sea cucumber genome reveals ecological adaptation and Cuvierian tubules defense mechanism.</title>
        <authorList>
            <person name="Chen T."/>
        </authorList>
    </citation>
    <scope>NUCLEOTIDE SEQUENCE</scope>
    <source>
        <strain evidence="14">Nanhai2018</strain>
        <tissue evidence="14">Muscle</tissue>
    </source>
</reference>
<dbReference type="Proteomes" id="UP001152320">
    <property type="component" value="Chromosome 2"/>
</dbReference>
<evidence type="ECO:0000256" key="10">
    <source>
        <dbReference type="ARBA" id="ARBA00023004"/>
    </source>
</evidence>
<dbReference type="PANTHER" id="PTHR24300">
    <property type="entry name" value="CYTOCHROME P450 508A4-RELATED"/>
    <property type="match status" value="1"/>
</dbReference>
<organism evidence="14 15">
    <name type="scientific">Holothuria leucospilota</name>
    <name type="common">Black long sea cucumber</name>
    <name type="synonym">Mertensiothuria leucospilota</name>
    <dbReference type="NCBI Taxonomy" id="206669"/>
    <lineage>
        <taxon>Eukaryota</taxon>
        <taxon>Metazoa</taxon>
        <taxon>Echinodermata</taxon>
        <taxon>Eleutherozoa</taxon>
        <taxon>Echinozoa</taxon>
        <taxon>Holothuroidea</taxon>
        <taxon>Aspidochirotacea</taxon>
        <taxon>Aspidochirotida</taxon>
        <taxon>Holothuriidae</taxon>
        <taxon>Holothuria</taxon>
    </lineage>
</organism>
<accession>A0A9Q1CLB7</accession>
<evidence type="ECO:0000256" key="13">
    <source>
        <dbReference type="PIRSR" id="PIRSR602401-1"/>
    </source>
</evidence>
<keyword evidence="9" id="KW-0560">Oxidoreductase</keyword>
<dbReference type="GO" id="GO:0016712">
    <property type="term" value="F:oxidoreductase activity, acting on paired donors, with incorporation or reduction of molecular oxygen, reduced flavin or flavoprotein as one donor, and incorporation of one atom of oxygen"/>
    <property type="evidence" value="ECO:0007669"/>
    <property type="project" value="TreeGrafter"/>
</dbReference>
<evidence type="ECO:0000256" key="2">
    <source>
        <dbReference type="ARBA" id="ARBA00004174"/>
    </source>
</evidence>
<evidence type="ECO:0000256" key="7">
    <source>
        <dbReference type="ARBA" id="ARBA00022824"/>
    </source>
</evidence>
<evidence type="ECO:0000256" key="9">
    <source>
        <dbReference type="ARBA" id="ARBA00023002"/>
    </source>
</evidence>
<dbReference type="Pfam" id="PF00067">
    <property type="entry name" value="p450"/>
    <property type="match status" value="1"/>
</dbReference>
<dbReference type="GO" id="GO:0005789">
    <property type="term" value="C:endoplasmic reticulum membrane"/>
    <property type="evidence" value="ECO:0007669"/>
    <property type="project" value="UniProtKB-SubCell"/>
</dbReference>
<dbReference type="PRINTS" id="PR00463">
    <property type="entry name" value="EP450I"/>
</dbReference>
<evidence type="ECO:0000313" key="15">
    <source>
        <dbReference type="Proteomes" id="UP001152320"/>
    </source>
</evidence>
<comment type="similarity">
    <text evidence="4">Belongs to the cytochrome P450 family.</text>
</comment>